<keyword evidence="9" id="KW-1185">Reference proteome</keyword>
<dbReference type="Gene3D" id="3.10.350.10">
    <property type="entry name" value="LysM domain"/>
    <property type="match status" value="4"/>
</dbReference>
<dbReference type="PROSITE" id="PS51782">
    <property type="entry name" value="LYSM"/>
    <property type="match status" value="3"/>
</dbReference>
<keyword evidence="2 6" id="KW-0732">Signal</keyword>
<name>A0A136JB59_9PEZI</name>
<gene>
    <name evidence="8" type="ORF">Micbo1qcDRAFT_182721</name>
</gene>
<proteinExistence type="inferred from homology"/>
<protein>
    <recommendedName>
        <fullName evidence="7">LysM domain-containing protein</fullName>
    </recommendedName>
</protein>
<evidence type="ECO:0000259" key="7">
    <source>
        <dbReference type="PROSITE" id="PS51782"/>
    </source>
</evidence>
<reference evidence="9" key="1">
    <citation type="submission" date="2016-02" db="EMBL/GenBank/DDBJ databases">
        <title>Draft genome sequence of Microdochium bolleyi, a fungal endophyte of beachgrass.</title>
        <authorList>
            <consortium name="DOE Joint Genome Institute"/>
            <person name="David A.S."/>
            <person name="May G."/>
            <person name="Haridas S."/>
            <person name="Lim J."/>
            <person name="Wang M."/>
            <person name="Labutti K."/>
            <person name="Lipzen A."/>
            <person name="Barry K."/>
            <person name="Grigoriev I.V."/>
        </authorList>
    </citation>
    <scope>NUCLEOTIDE SEQUENCE [LARGE SCALE GENOMIC DNA]</scope>
    <source>
        <strain evidence="9">J235TASD1</strain>
    </source>
</reference>
<feature type="domain" description="LysM" evidence="7">
    <location>
        <begin position="286"/>
        <end position="331"/>
    </location>
</feature>
<sequence>MFALLTLAAVLARAAGQFTVEPSTTSTPATISDCTSWIVAIGSETCQGVATEHALTLDQLHRYNPSFASGCVFVAGTSYCVQENWGIPPPVTPSQSSSSSTTTPTATGNGITTPTPTQTDMSRNCSRFHYIADGQSCGDILALYDLALAMFYSWNVGVGPQCSTMWANVHISTRTSSATTTGGNGISIPTPRQPGMTDSCDKFDLVKQGESCSTLLARNGISLAQLYVWNTGVGSQCEGLWANVYVCVQKIGAPTTTTLKTTTTTTGNGIATPTPTMPGMVQSCWRFYKVVDRDNCDKICSNTGAAKANIIKWNTQVGSSCNVWLDYFICVGI</sequence>
<organism evidence="8 9">
    <name type="scientific">Microdochium bolleyi</name>
    <dbReference type="NCBI Taxonomy" id="196109"/>
    <lineage>
        <taxon>Eukaryota</taxon>
        <taxon>Fungi</taxon>
        <taxon>Dikarya</taxon>
        <taxon>Ascomycota</taxon>
        <taxon>Pezizomycotina</taxon>
        <taxon>Sordariomycetes</taxon>
        <taxon>Xylariomycetidae</taxon>
        <taxon>Xylariales</taxon>
        <taxon>Microdochiaceae</taxon>
        <taxon>Microdochium</taxon>
    </lineage>
</organism>
<evidence type="ECO:0000256" key="1">
    <source>
        <dbReference type="ARBA" id="ARBA00022669"/>
    </source>
</evidence>
<dbReference type="Proteomes" id="UP000070501">
    <property type="component" value="Unassembled WGS sequence"/>
</dbReference>
<dbReference type="GO" id="GO:0008061">
    <property type="term" value="F:chitin binding"/>
    <property type="evidence" value="ECO:0007669"/>
    <property type="project" value="UniProtKB-KW"/>
</dbReference>
<dbReference type="PANTHER" id="PTHR34997">
    <property type="entry name" value="AM15"/>
    <property type="match status" value="1"/>
</dbReference>
<feature type="signal peptide" evidence="6">
    <location>
        <begin position="1"/>
        <end position="16"/>
    </location>
</feature>
<feature type="domain" description="LysM" evidence="7">
    <location>
        <begin position="202"/>
        <end position="248"/>
    </location>
</feature>
<feature type="compositionally biased region" description="Low complexity" evidence="5">
    <location>
        <begin position="93"/>
        <end position="119"/>
    </location>
</feature>
<evidence type="ECO:0000256" key="6">
    <source>
        <dbReference type="SAM" id="SignalP"/>
    </source>
</evidence>
<evidence type="ECO:0000256" key="4">
    <source>
        <dbReference type="ARBA" id="ARBA00044955"/>
    </source>
</evidence>
<dbReference type="AlphaFoldDB" id="A0A136JB59"/>
<accession>A0A136JB59</accession>
<feature type="domain" description="LysM" evidence="7">
    <location>
        <begin position="36"/>
        <end position="81"/>
    </location>
</feature>
<evidence type="ECO:0000256" key="5">
    <source>
        <dbReference type="SAM" id="MobiDB-lite"/>
    </source>
</evidence>
<dbReference type="InterPro" id="IPR036779">
    <property type="entry name" value="LysM_dom_sf"/>
</dbReference>
<dbReference type="Pfam" id="PF01476">
    <property type="entry name" value="LysM"/>
    <property type="match status" value="1"/>
</dbReference>
<comment type="similarity">
    <text evidence="4">Belongs to the secreted LysM effector family.</text>
</comment>
<evidence type="ECO:0000313" key="9">
    <source>
        <dbReference type="Proteomes" id="UP000070501"/>
    </source>
</evidence>
<evidence type="ECO:0000256" key="3">
    <source>
        <dbReference type="ARBA" id="ARBA00023026"/>
    </source>
</evidence>
<feature type="region of interest" description="Disordered" evidence="5">
    <location>
        <begin position="175"/>
        <end position="195"/>
    </location>
</feature>
<dbReference type="InterPro" id="IPR018392">
    <property type="entry name" value="LysM"/>
</dbReference>
<dbReference type="EMBL" id="KQ964247">
    <property type="protein sequence ID" value="KXJ94411.1"/>
    <property type="molecule type" value="Genomic_DNA"/>
</dbReference>
<evidence type="ECO:0000313" key="8">
    <source>
        <dbReference type="EMBL" id="KXJ94411.1"/>
    </source>
</evidence>
<dbReference type="OrthoDB" id="2281372at2759"/>
<feature type="chain" id="PRO_5007293635" description="LysM domain-containing protein" evidence="6">
    <location>
        <begin position="17"/>
        <end position="333"/>
    </location>
</feature>
<keyword evidence="1" id="KW-0147">Chitin-binding</keyword>
<keyword evidence="3" id="KW-0843">Virulence</keyword>
<dbReference type="InterPro" id="IPR052210">
    <property type="entry name" value="LysM1-like"/>
</dbReference>
<feature type="region of interest" description="Disordered" evidence="5">
    <location>
        <begin position="90"/>
        <end position="120"/>
    </location>
</feature>
<dbReference type="SUPFAM" id="SSF54106">
    <property type="entry name" value="LysM domain"/>
    <property type="match status" value="1"/>
</dbReference>
<dbReference type="STRING" id="196109.A0A136JB59"/>
<evidence type="ECO:0000256" key="2">
    <source>
        <dbReference type="ARBA" id="ARBA00022729"/>
    </source>
</evidence>
<dbReference type="InParanoid" id="A0A136JB59"/>
<dbReference type="PANTHER" id="PTHR34997:SF2">
    <property type="entry name" value="LYSM DOMAIN-CONTAINING PROTEIN-RELATED"/>
    <property type="match status" value="1"/>
</dbReference>